<accession>A0A937FYM5</accession>
<keyword evidence="1" id="KW-1133">Transmembrane helix</keyword>
<dbReference type="Proteomes" id="UP000614216">
    <property type="component" value="Unassembled WGS sequence"/>
</dbReference>
<dbReference type="AlphaFoldDB" id="A0A937FYM5"/>
<evidence type="ECO:0000313" key="3">
    <source>
        <dbReference type="Proteomes" id="UP000614216"/>
    </source>
</evidence>
<feature type="transmembrane region" description="Helical" evidence="1">
    <location>
        <begin position="47"/>
        <end position="66"/>
    </location>
</feature>
<reference evidence="2" key="1">
    <citation type="submission" date="2021-01" db="EMBL/GenBank/DDBJ databases">
        <title>Fulvivirga kasyanovii gen. nov., sp nov., a novel member of the phylum Bacteroidetes isolated from seawater in a mussel farm.</title>
        <authorList>
            <person name="Zhao L.-H."/>
            <person name="Wang Z.-J."/>
        </authorList>
    </citation>
    <scope>NUCLEOTIDE SEQUENCE</scope>
    <source>
        <strain evidence="2">29W222</strain>
    </source>
</reference>
<keyword evidence="1" id="KW-0472">Membrane</keyword>
<evidence type="ECO:0000313" key="2">
    <source>
        <dbReference type="EMBL" id="MBL6447207.1"/>
    </source>
</evidence>
<organism evidence="2 3">
    <name type="scientific">Fulvivirga marina</name>
    <dbReference type="NCBI Taxonomy" id="2494733"/>
    <lineage>
        <taxon>Bacteria</taxon>
        <taxon>Pseudomonadati</taxon>
        <taxon>Bacteroidota</taxon>
        <taxon>Cytophagia</taxon>
        <taxon>Cytophagales</taxon>
        <taxon>Fulvivirgaceae</taxon>
        <taxon>Fulvivirga</taxon>
    </lineage>
</organism>
<sequence length="68" mass="7403">MMLLEVNGDALLGLLIMILVIMFGPPLLFLILGIVFRKKHAKRAKVFFILSGVYLLIAGGICGTLMNA</sequence>
<keyword evidence="3" id="KW-1185">Reference proteome</keyword>
<feature type="transmembrane region" description="Helical" evidence="1">
    <location>
        <begin position="12"/>
        <end position="35"/>
    </location>
</feature>
<gene>
    <name evidence="2" type="ORF">JMN32_12870</name>
</gene>
<protein>
    <submittedName>
        <fullName evidence="2">Uncharacterized protein</fullName>
    </submittedName>
</protein>
<proteinExistence type="predicted"/>
<comment type="caution">
    <text evidence="2">The sequence shown here is derived from an EMBL/GenBank/DDBJ whole genome shotgun (WGS) entry which is preliminary data.</text>
</comment>
<name>A0A937FYM5_9BACT</name>
<dbReference type="RefSeq" id="WP_202856728.1">
    <property type="nucleotide sequence ID" value="NZ_JAEUGD010000042.1"/>
</dbReference>
<evidence type="ECO:0000256" key="1">
    <source>
        <dbReference type="SAM" id="Phobius"/>
    </source>
</evidence>
<dbReference type="EMBL" id="JAEUGD010000042">
    <property type="protein sequence ID" value="MBL6447207.1"/>
    <property type="molecule type" value="Genomic_DNA"/>
</dbReference>
<keyword evidence="1" id="KW-0812">Transmembrane</keyword>